<dbReference type="AlphaFoldDB" id="A0A1G9F4L7"/>
<dbReference type="InterPro" id="IPR014710">
    <property type="entry name" value="RmlC-like_jellyroll"/>
</dbReference>
<dbReference type="STRING" id="525640.SAMN04487971_103239"/>
<evidence type="ECO:0000313" key="2">
    <source>
        <dbReference type="Proteomes" id="UP000199555"/>
    </source>
</evidence>
<keyword evidence="2" id="KW-1185">Reference proteome</keyword>
<dbReference type="InterPro" id="IPR011051">
    <property type="entry name" value="RmlC_Cupin_sf"/>
</dbReference>
<dbReference type="Proteomes" id="UP000199555">
    <property type="component" value="Unassembled WGS sequence"/>
</dbReference>
<protein>
    <submittedName>
        <fullName evidence="1">Uncharacterized protein YjlB</fullName>
    </submittedName>
</protein>
<dbReference type="RefSeq" id="WP_090753535.1">
    <property type="nucleotide sequence ID" value="NZ_FNGE01000003.1"/>
</dbReference>
<dbReference type="Gene3D" id="2.60.120.10">
    <property type="entry name" value="Jelly Rolls"/>
    <property type="match status" value="1"/>
</dbReference>
<dbReference type="SUPFAM" id="SSF51182">
    <property type="entry name" value="RmlC-like cupins"/>
    <property type="match status" value="1"/>
</dbReference>
<name>A0A1G9F4L7_9RHOB</name>
<dbReference type="InterPro" id="IPR047121">
    <property type="entry name" value="YjiB-like"/>
</dbReference>
<proteinExistence type="predicted"/>
<dbReference type="PANTHER" id="PTHR36448">
    <property type="entry name" value="BLR7373 PROTEIN"/>
    <property type="match status" value="1"/>
</dbReference>
<organism evidence="1 2">
    <name type="scientific">Paracoccus chinensis</name>
    <dbReference type="NCBI Taxonomy" id="525640"/>
    <lineage>
        <taxon>Bacteria</taxon>
        <taxon>Pseudomonadati</taxon>
        <taxon>Pseudomonadota</taxon>
        <taxon>Alphaproteobacteria</taxon>
        <taxon>Rhodobacterales</taxon>
        <taxon>Paracoccaceae</taxon>
        <taxon>Paracoccus</taxon>
    </lineage>
</organism>
<gene>
    <name evidence="1" type="ORF">SAMN04487971_103239</name>
</gene>
<dbReference type="OrthoDB" id="9791759at2"/>
<dbReference type="PANTHER" id="PTHR36448:SF2">
    <property type="entry name" value="CUPIN TYPE-1 DOMAIN-CONTAINING PROTEIN"/>
    <property type="match status" value="1"/>
</dbReference>
<dbReference type="CDD" id="cd02219">
    <property type="entry name" value="cupin_YjlB-like"/>
    <property type="match status" value="1"/>
</dbReference>
<dbReference type="EMBL" id="FNGE01000003">
    <property type="protein sequence ID" value="SDK83326.1"/>
    <property type="molecule type" value="Genomic_DNA"/>
</dbReference>
<accession>A0A1G9F4L7</accession>
<reference evidence="2" key="1">
    <citation type="submission" date="2016-10" db="EMBL/GenBank/DDBJ databases">
        <authorList>
            <person name="Varghese N."/>
            <person name="Submissions S."/>
        </authorList>
    </citation>
    <scope>NUCLEOTIDE SEQUENCE [LARGE SCALE GENOMIC DNA]</scope>
    <source>
        <strain evidence="2">CGMCC 1.7655</strain>
    </source>
</reference>
<evidence type="ECO:0000313" key="1">
    <source>
        <dbReference type="EMBL" id="SDK83326.1"/>
    </source>
</evidence>
<sequence>MSGPLIHKGAGEPRPEWFEDTFAANGWTGSWRNGVYDWHHFHATTHESLGCYAGWADLQLGGPEGEIQRIEAGDVVVIPAGLAHCNCGQSEDFAVVGAYPGGLVPDMQEGPGDPSIALPRPDCDPVLGRGRGFAA</sequence>